<keyword evidence="5" id="KW-0297">G-protein coupled receptor</keyword>
<keyword evidence="6 9" id="KW-0472">Membrane</keyword>
<dbReference type="Proteomes" id="UP000288216">
    <property type="component" value="Unassembled WGS sequence"/>
</dbReference>
<keyword evidence="12" id="KW-1185">Reference proteome</keyword>
<dbReference type="GO" id="GO:0005886">
    <property type="term" value="C:plasma membrane"/>
    <property type="evidence" value="ECO:0007669"/>
    <property type="project" value="UniProtKB-SubCell"/>
</dbReference>
<dbReference type="SUPFAM" id="SSF81321">
    <property type="entry name" value="Family A G protein-coupled receptor-like"/>
    <property type="match status" value="1"/>
</dbReference>
<feature type="transmembrane region" description="Helical" evidence="9">
    <location>
        <begin position="163"/>
        <end position="181"/>
    </location>
</feature>
<dbReference type="PROSITE" id="PS50262">
    <property type="entry name" value="G_PROTEIN_RECEP_F1_2"/>
    <property type="match status" value="1"/>
</dbReference>
<evidence type="ECO:0000256" key="8">
    <source>
        <dbReference type="ARBA" id="ARBA00023224"/>
    </source>
</evidence>
<evidence type="ECO:0000256" key="3">
    <source>
        <dbReference type="ARBA" id="ARBA00022692"/>
    </source>
</evidence>
<evidence type="ECO:0000256" key="1">
    <source>
        <dbReference type="ARBA" id="ARBA00004651"/>
    </source>
</evidence>
<evidence type="ECO:0000256" key="2">
    <source>
        <dbReference type="ARBA" id="ARBA00022475"/>
    </source>
</evidence>
<evidence type="ECO:0000256" key="7">
    <source>
        <dbReference type="ARBA" id="ARBA00023170"/>
    </source>
</evidence>
<dbReference type="InterPro" id="IPR052477">
    <property type="entry name" value="Orphan_GPCR1"/>
</dbReference>
<feature type="transmembrane region" description="Helical" evidence="9">
    <location>
        <begin position="211"/>
        <end position="235"/>
    </location>
</feature>
<protein>
    <recommendedName>
        <fullName evidence="10">G-protein coupled receptors family 1 profile domain-containing protein</fullName>
    </recommendedName>
</protein>
<keyword evidence="2" id="KW-1003">Cell membrane</keyword>
<dbReference type="AlphaFoldDB" id="A0A401QLI8"/>
<dbReference type="Gene3D" id="1.20.1070.10">
    <property type="entry name" value="Rhodopsin 7-helix transmembrane proteins"/>
    <property type="match status" value="1"/>
</dbReference>
<dbReference type="PANTHER" id="PTHR46272">
    <property type="entry name" value="G_PROTEIN_RECEP_F1_2 DOMAIN-CONTAINING PROTEIN"/>
    <property type="match status" value="1"/>
</dbReference>
<dbReference type="OrthoDB" id="10040416at2759"/>
<proteinExistence type="predicted"/>
<dbReference type="PRINTS" id="PR00237">
    <property type="entry name" value="GPCRRHODOPSN"/>
</dbReference>
<comment type="subcellular location">
    <subcellularLocation>
        <location evidence="1">Cell membrane</location>
        <topology evidence="1">Multi-pass membrane protein</topology>
    </subcellularLocation>
</comment>
<feature type="non-terminal residue" evidence="11">
    <location>
        <position position="1"/>
    </location>
</feature>
<feature type="domain" description="G-protein coupled receptors family 1 profile" evidence="10">
    <location>
        <begin position="1"/>
        <end position="271"/>
    </location>
</feature>
<evidence type="ECO:0000259" key="10">
    <source>
        <dbReference type="PROSITE" id="PS50262"/>
    </source>
</evidence>
<accession>A0A401QLI8</accession>
<dbReference type="STRING" id="75743.A0A401QLI8"/>
<evidence type="ECO:0000313" key="12">
    <source>
        <dbReference type="Proteomes" id="UP000288216"/>
    </source>
</evidence>
<dbReference type="InterPro" id="IPR000276">
    <property type="entry name" value="GPCR_Rhodpsn"/>
</dbReference>
<feature type="non-terminal residue" evidence="11">
    <location>
        <position position="276"/>
    </location>
</feature>
<evidence type="ECO:0000256" key="5">
    <source>
        <dbReference type="ARBA" id="ARBA00023040"/>
    </source>
</evidence>
<keyword evidence="3 9" id="KW-0812">Transmembrane</keyword>
<organism evidence="11 12">
    <name type="scientific">Scyliorhinus torazame</name>
    <name type="common">Cloudy catshark</name>
    <name type="synonym">Catulus torazame</name>
    <dbReference type="NCBI Taxonomy" id="75743"/>
    <lineage>
        <taxon>Eukaryota</taxon>
        <taxon>Metazoa</taxon>
        <taxon>Chordata</taxon>
        <taxon>Craniata</taxon>
        <taxon>Vertebrata</taxon>
        <taxon>Chondrichthyes</taxon>
        <taxon>Elasmobranchii</taxon>
        <taxon>Galeomorphii</taxon>
        <taxon>Galeoidea</taxon>
        <taxon>Carcharhiniformes</taxon>
        <taxon>Scyliorhinidae</taxon>
        <taxon>Scyliorhinus</taxon>
    </lineage>
</organism>
<dbReference type="GO" id="GO:0004930">
    <property type="term" value="F:G protein-coupled receptor activity"/>
    <property type="evidence" value="ECO:0007669"/>
    <property type="project" value="UniProtKB-KW"/>
</dbReference>
<reference evidence="11 12" key="1">
    <citation type="journal article" date="2018" name="Nat. Ecol. Evol.">
        <title>Shark genomes provide insights into elasmobranch evolution and the origin of vertebrates.</title>
        <authorList>
            <person name="Hara Y"/>
            <person name="Yamaguchi K"/>
            <person name="Onimaru K"/>
            <person name="Kadota M"/>
            <person name="Koyanagi M"/>
            <person name="Keeley SD"/>
            <person name="Tatsumi K"/>
            <person name="Tanaka K"/>
            <person name="Motone F"/>
            <person name="Kageyama Y"/>
            <person name="Nozu R"/>
            <person name="Adachi N"/>
            <person name="Nishimura O"/>
            <person name="Nakagawa R"/>
            <person name="Tanegashima C"/>
            <person name="Kiyatake I"/>
            <person name="Matsumoto R"/>
            <person name="Murakumo K"/>
            <person name="Nishida K"/>
            <person name="Terakita A"/>
            <person name="Kuratani S"/>
            <person name="Sato K"/>
            <person name="Hyodo S Kuraku.S."/>
        </authorList>
    </citation>
    <scope>NUCLEOTIDE SEQUENCE [LARGE SCALE GENOMIC DNA]</scope>
</reference>
<dbReference type="OMA" id="HIAICCQ"/>
<feature type="transmembrane region" description="Helical" evidence="9">
    <location>
        <begin position="103"/>
        <end position="125"/>
    </location>
</feature>
<name>A0A401QLI8_SCYTO</name>
<sequence length="276" mass="31202">NLVAIVILSRGKCGLSTCTTRYLVAMAVTDLLVIIVEVILSRINYYYLPGSFLNITPLCSIVSVLVRAATNCSVWFTVIFSFDRFVAICCQTLKTKYCTAKTAAVVIATTCLLLCCKNVPLYFIYKPLLIIDNTPWYCDVKPNCFTDPIWVGYGWFDKVLTPLLPFAFVVLLNTLTVRHILVASRSRKRLRGQSQAENHSDPEMESRRKSIILLFAISGTFILLWMVFVIEFLYYTITGRGPGSYNDSEYILQQVGYMLLNLNCCTNTFIYGVTQS</sequence>
<dbReference type="PANTHER" id="PTHR46272:SF6">
    <property type="entry name" value="G-PROTEIN COUPLED RECEPTOR 139-RELATED"/>
    <property type="match status" value="1"/>
</dbReference>
<feature type="transmembrane region" description="Helical" evidence="9">
    <location>
        <begin position="55"/>
        <end position="82"/>
    </location>
</feature>
<dbReference type="Pfam" id="PF00001">
    <property type="entry name" value="7tm_1"/>
    <property type="match status" value="1"/>
</dbReference>
<dbReference type="InterPro" id="IPR017452">
    <property type="entry name" value="GPCR_Rhodpsn_7TM"/>
</dbReference>
<keyword evidence="8" id="KW-0807">Transducer</keyword>
<evidence type="ECO:0000256" key="9">
    <source>
        <dbReference type="SAM" id="Phobius"/>
    </source>
</evidence>
<comment type="caution">
    <text evidence="11">The sequence shown here is derived from an EMBL/GenBank/DDBJ whole genome shotgun (WGS) entry which is preliminary data.</text>
</comment>
<keyword evidence="7" id="KW-0675">Receptor</keyword>
<feature type="transmembrane region" description="Helical" evidence="9">
    <location>
        <begin position="22"/>
        <end position="43"/>
    </location>
</feature>
<evidence type="ECO:0000256" key="6">
    <source>
        <dbReference type="ARBA" id="ARBA00023136"/>
    </source>
</evidence>
<gene>
    <name evidence="11" type="ORF">scyTo_0026856</name>
</gene>
<evidence type="ECO:0000256" key="4">
    <source>
        <dbReference type="ARBA" id="ARBA00022989"/>
    </source>
</evidence>
<feature type="transmembrane region" description="Helical" evidence="9">
    <location>
        <begin position="255"/>
        <end position="274"/>
    </location>
</feature>
<evidence type="ECO:0000313" key="11">
    <source>
        <dbReference type="EMBL" id="GCB86178.1"/>
    </source>
</evidence>
<dbReference type="EMBL" id="BFAA01251333">
    <property type="protein sequence ID" value="GCB86178.1"/>
    <property type="molecule type" value="Genomic_DNA"/>
</dbReference>
<keyword evidence="4 9" id="KW-1133">Transmembrane helix</keyword>